<keyword evidence="2 10" id="KW-0812">Transmembrane</keyword>
<dbReference type="PANTHER" id="PTHR22763:SF191">
    <property type="entry name" value="RING FINGER PROTEIN 145 HOMOLOG"/>
    <property type="match status" value="1"/>
</dbReference>
<reference evidence="13" key="1">
    <citation type="submission" date="2025-08" db="UniProtKB">
        <authorList>
            <consortium name="RefSeq"/>
        </authorList>
    </citation>
    <scope>IDENTIFICATION</scope>
    <source>
        <tissue evidence="13">Whole organism</tissue>
    </source>
</reference>
<evidence type="ECO:0000256" key="1">
    <source>
        <dbReference type="ARBA" id="ARBA00004141"/>
    </source>
</evidence>
<keyword evidence="7 10" id="KW-0472">Membrane</keyword>
<evidence type="ECO:0000256" key="5">
    <source>
        <dbReference type="ARBA" id="ARBA00022833"/>
    </source>
</evidence>
<dbReference type="GO" id="GO:0016020">
    <property type="term" value="C:membrane"/>
    <property type="evidence" value="ECO:0007669"/>
    <property type="project" value="UniProtKB-SubCell"/>
</dbReference>
<feature type="transmembrane region" description="Helical" evidence="10">
    <location>
        <begin position="424"/>
        <end position="445"/>
    </location>
</feature>
<dbReference type="GeneID" id="108673153"/>
<evidence type="ECO:0000256" key="6">
    <source>
        <dbReference type="ARBA" id="ARBA00022989"/>
    </source>
</evidence>
<feature type="transmembrane region" description="Helical" evidence="10">
    <location>
        <begin position="60"/>
        <end position="78"/>
    </location>
</feature>
<dbReference type="Pfam" id="PF13639">
    <property type="entry name" value="zf-RING_2"/>
    <property type="match status" value="1"/>
</dbReference>
<dbReference type="KEGG" id="hazt:108673153"/>
<keyword evidence="6 10" id="KW-1133">Transmembrane helix</keyword>
<name>A0A8B7NRU9_HYAAZ</name>
<dbReference type="GO" id="GO:0043161">
    <property type="term" value="P:proteasome-mediated ubiquitin-dependent protein catabolic process"/>
    <property type="evidence" value="ECO:0007669"/>
    <property type="project" value="TreeGrafter"/>
</dbReference>
<proteinExistence type="predicted"/>
<feature type="transmembrane region" description="Helical" evidence="10">
    <location>
        <begin position="522"/>
        <end position="541"/>
    </location>
</feature>
<dbReference type="PROSITE" id="PS50089">
    <property type="entry name" value="ZF_RING_2"/>
    <property type="match status" value="1"/>
</dbReference>
<dbReference type="InterPro" id="IPR001841">
    <property type="entry name" value="Znf_RING"/>
</dbReference>
<dbReference type="Gene3D" id="3.30.40.10">
    <property type="entry name" value="Zinc/RING finger domain, C3HC4 (zinc finger)"/>
    <property type="match status" value="1"/>
</dbReference>
<dbReference type="InterPro" id="IPR025754">
    <property type="entry name" value="TRC8_N_dom"/>
</dbReference>
<feature type="transmembrane region" description="Helical" evidence="10">
    <location>
        <begin position="231"/>
        <end position="252"/>
    </location>
</feature>
<evidence type="ECO:0000256" key="8">
    <source>
        <dbReference type="PROSITE-ProRule" id="PRU00175"/>
    </source>
</evidence>
<comment type="subcellular location">
    <subcellularLocation>
        <location evidence="1">Membrane</location>
        <topology evidence="1">Multi-pass membrane protein</topology>
    </subcellularLocation>
</comment>
<dbReference type="InterPro" id="IPR050731">
    <property type="entry name" value="HRD1_E3_ubiq-ligases"/>
</dbReference>
<dbReference type="SUPFAM" id="SSF57850">
    <property type="entry name" value="RING/U-box"/>
    <property type="match status" value="1"/>
</dbReference>
<dbReference type="GO" id="GO:0036503">
    <property type="term" value="P:ERAD pathway"/>
    <property type="evidence" value="ECO:0007669"/>
    <property type="project" value="TreeGrafter"/>
</dbReference>
<keyword evidence="3" id="KW-0479">Metal-binding</keyword>
<evidence type="ECO:0000256" key="2">
    <source>
        <dbReference type="ARBA" id="ARBA00022692"/>
    </source>
</evidence>
<evidence type="ECO:0000256" key="3">
    <source>
        <dbReference type="ARBA" id="ARBA00022723"/>
    </source>
</evidence>
<dbReference type="GO" id="GO:0012505">
    <property type="term" value="C:endomembrane system"/>
    <property type="evidence" value="ECO:0007669"/>
    <property type="project" value="TreeGrafter"/>
</dbReference>
<evidence type="ECO:0000256" key="4">
    <source>
        <dbReference type="ARBA" id="ARBA00022771"/>
    </source>
</evidence>
<keyword evidence="12" id="KW-1185">Reference proteome</keyword>
<evidence type="ECO:0000313" key="13">
    <source>
        <dbReference type="RefSeq" id="XP_018016428.1"/>
    </source>
</evidence>
<protein>
    <submittedName>
        <fullName evidence="13">RING finger protein 145</fullName>
    </submittedName>
</protein>
<dbReference type="Proteomes" id="UP000694843">
    <property type="component" value="Unplaced"/>
</dbReference>
<evidence type="ECO:0000313" key="12">
    <source>
        <dbReference type="Proteomes" id="UP000694843"/>
    </source>
</evidence>
<feature type="transmembrane region" description="Helical" evidence="10">
    <location>
        <begin position="258"/>
        <end position="278"/>
    </location>
</feature>
<sequence length="740" mass="83047">MDLRQQLPGGMRWKMHCEHFETIATIILRIPGYFVLNFWWEFDIANSVPRSMAWSDVVSSGFVVFVLIQGLLLLLLPLRQLVTLYMHYLTIAVLAAADMFSRYYVSSESTRVEEWPRYEAVVFQGFSNIVVPHKPLFDDDPAESSFMRQQISAIVFHTIVACFVTFFLDLNNNREKILLLVYVVPVFARLAGLPVQHLIIVHNFSSCFVLFLTVMYIFVCLPHVLKFVRDTYLSLCLMLELYGALGLAMSLINRLFVPVQVLLFWLSMYSSSLYVSVLSPAGDGIDRDDLPAASASLPPLPYILLLSAAKVCYNPLLLVGTCTAVGYLSRALLYCAQWFVMGRRSYPRVQDLTQNGVTEGATMFLLSLQTSLCSIEMPDRFSLFTVILLIVLSSLIQSTYELIEPQVLALSAQGVAPVSRHLRIVTMCVTLFAFPVYMVYMFTLLFEQDFWLLLVVSTSVMTAVQVVGLFSTYCLLTYDALCAQDWPGLDDVIYYSRATTRVFEFLVAVFVVGAGIKETLAGQWTLMNILVLIIHCYFNVFQRLQLGWKSFLLRLEAAKKISALPDATQEELDKYNDLCSICFSELQNACITSCNHFFHPPCLRKWLYVQDKCPLCQTSITISGTEGKDDSNVVDNVEQPPSVASSAAVDAHSEASSNTVRSTDTLEASITAVPVTKTPVVNVQDSSSIDPVPRRCLEASCQDAHEVETMRSLAQPSRKSIEEEVGATIPMIQDSDDEQQ</sequence>
<keyword evidence="5" id="KW-0862">Zinc</keyword>
<evidence type="ECO:0000256" key="7">
    <source>
        <dbReference type="ARBA" id="ARBA00023136"/>
    </source>
</evidence>
<dbReference type="Pfam" id="PF13705">
    <property type="entry name" value="TRC8_N"/>
    <property type="match status" value="1"/>
</dbReference>
<dbReference type="GO" id="GO:0008270">
    <property type="term" value="F:zinc ion binding"/>
    <property type="evidence" value="ECO:0007669"/>
    <property type="project" value="UniProtKB-KW"/>
</dbReference>
<keyword evidence="4 8" id="KW-0863">Zinc-finger</keyword>
<dbReference type="GO" id="GO:0061630">
    <property type="term" value="F:ubiquitin protein ligase activity"/>
    <property type="evidence" value="ECO:0007669"/>
    <property type="project" value="TreeGrafter"/>
</dbReference>
<feature type="transmembrane region" description="Helical" evidence="10">
    <location>
        <begin position="20"/>
        <end position="40"/>
    </location>
</feature>
<dbReference type="InterPro" id="IPR013083">
    <property type="entry name" value="Znf_RING/FYVE/PHD"/>
</dbReference>
<feature type="transmembrane region" description="Helical" evidence="10">
    <location>
        <begin position="383"/>
        <end position="403"/>
    </location>
</feature>
<dbReference type="PANTHER" id="PTHR22763">
    <property type="entry name" value="RING ZINC FINGER PROTEIN"/>
    <property type="match status" value="1"/>
</dbReference>
<accession>A0A8B7NRU9</accession>
<dbReference type="AlphaFoldDB" id="A0A8B7NRU9"/>
<feature type="transmembrane region" description="Helical" evidence="10">
    <location>
        <begin position="177"/>
        <end position="193"/>
    </location>
</feature>
<feature type="transmembrane region" description="Helical" evidence="10">
    <location>
        <begin position="85"/>
        <end position="105"/>
    </location>
</feature>
<dbReference type="OMA" id="SPWKHFR"/>
<organism evidence="12 13">
    <name type="scientific">Hyalella azteca</name>
    <name type="common">Amphipod</name>
    <dbReference type="NCBI Taxonomy" id="294128"/>
    <lineage>
        <taxon>Eukaryota</taxon>
        <taxon>Metazoa</taxon>
        <taxon>Ecdysozoa</taxon>
        <taxon>Arthropoda</taxon>
        <taxon>Crustacea</taxon>
        <taxon>Multicrustacea</taxon>
        <taxon>Malacostraca</taxon>
        <taxon>Eumalacostraca</taxon>
        <taxon>Peracarida</taxon>
        <taxon>Amphipoda</taxon>
        <taxon>Senticaudata</taxon>
        <taxon>Talitrida</taxon>
        <taxon>Talitroidea</taxon>
        <taxon>Hyalellidae</taxon>
        <taxon>Hyalella</taxon>
    </lineage>
</organism>
<dbReference type="SMART" id="SM00184">
    <property type="entry name" value="RING"/>
    <property type="match status" value="1"/>
</dbReference>
<dbReference type="RefSeq" id="XP_018016428.1">
    <property type="nucleotide sequence ID" value="XM_018160939.2"/>
</dbReference>
<feature type="transmembrane region" description="Helical" evidence="10">
    <location>
        <begin position="151"/>
        <end position="170"/>
    </location>
</feature>
<feature type="transmembrane region" description="Helical" evidence="10">
    <location>
        <begin position="451"/>
        <end position="478"/>
    </location>
</feature>
<dbReference type="OrthoDB" id="4348522at2759"/>
<evidence type="ECO:0000256" key="9">
    <source>
        <dbReference type="SAM" id="MobiDB-lite"/>
    </source>
</evidence>
<feature type="domain" description="RING-type" evidence="11">
    <location>
        <begin position="579"/>
        <end position="617"/>
    </location>
</feature>
<feature type="region of interest" description="Disordered" evidence="9">
    <location>
        <begin position="708"/>
        <end position="740"/>
    </location>
</feature>
<evidence type="ECO:0000259" key="11">
    <source>
        <dbReference type="PROSITE" id="PS50089"/>
    </source>
</evidence>
<feature type="transmembrane region" description="Helical" evidence="10">
    <location>
        <begin position="199"/>
        <end position="219"/>
    </location>
</feature>
<gene>
    <name evidence="13" type="primary">LOC108673153</name>
</gene>
<evidence type="ECO:0000256" key="10">
    <source>
        <dbReference type="SAM" id="Phobius"/>
    </source>
</evidence>